<gene>
    <name evidence="2" type="ORF">CMV30_00650</name>
</gene>
<accession>A0A290Q1S8</accession>
<dbReference type="Proteomes" id="UP000217265">
    <property type="component" value="Chromosome"/>
</dbReference>
<keyword evidence="1" id="KW-0472">Membrane</keyword>
<keyword evidence="1" id="KW-0812">Transmembrane</keyword>
<dbReference type="RefSeq" id="WP_096054234.1">
    <property type="nucleotide sequence ID" value="NZ_CP023344.1"/>
</dbReference>
<proteinExistence type="predicted"/>
<reference evidence="2 3" key="1">
    <citation type="submission" date="2017-09" db="EMBL/GenBank/DDBJ databases">
        <title>Complete genome sequence of Verrucomicrobial strain HZ-65, isolated from freshwater.</title>
        <authorList>
            <person name="Choi A."/>
        </authorList>
    </citation>
    <scope>NUCLEOTIDE SEQUENCE [LARGE SCALE GENOMIC DNA]</scope>
    <source>
        <strain evidence="2 3">HZ-65</strain>
    </source>
</reference>
<evidence type="ECO:0000256" key="1">
    <source>
        <dbReference type="SAM" id="Phobius"/>
    </source>
</evidence>
<dbReference type="EMBL" id="CP023344">
    <property type="protein sequence ID" value="ATC62599.1"/>
    <property type="molecule type" value="Genomic_DNA"/>
</dbReference>
<dbReference type="KEGG" id="vbh:CMV30_00650"/>
<organism evidence="2 3">
    <name type="scientific">Nibricoccus aquaticus</name>
    <dbReference type="NCBI Taxonomy" id="2576891"/>
    <lineage>
        <taxon>Bacteria</taxon>
        <taxon>Pseudomonadati</taxon>
        <taxon>Verrucomicrobiota</taxon>
        <taxon>Opitutia</taxon>
        <taxon>Opitutales</taxon>
        <taxon>Opitutaceae</taxon>
        <taxon>Nibricoccus</taxon>
    </lineage>
</organism>
<dbReference type="AlphaFoldDB" id="A0A290Q1S8"/>
<sequence>MTSSPRQTNVAGSGLSAQALKRIKLTAFSVCLLMIAGIVGLMILASRKDEDIAGIVAPALLVVIVSGITAVVAAIAQKRAAKNH</sequence>
<feature type="transmembrane region" description="Helical" evidence="1">
    <location>
        <begin position="25"/>
        <end position="46"/>
    </location>
</feature>
<protein>
    <submittedName>
        <fullName evidence="2">Uncharacterized protein</fullName>
    </submittedName>
</protein>
<evidence type="ECO:0000313" key="2">
    <source>
        <dbReference type="EMBL" id="ATC62599.1"/>
    </source>
</evidence>
<feature type="transmembrane region" description="Helical" evidence="1">
    <location>
        <begin position="52"/>
        <end position="76"/>
    </location>
</feature>
<keyword evidence="1" id="KW-1133">Transmembrane helix</keyword>
<evidence type="ECO:0000313" key="3">
    <source>
        <dbReference type="Proteomes" id="UP000217265"/>
    </source>
</evidence>
<keyword evidence="3" id="KW-1185">Reference proteome</keyword>
<name>A0A290Q1S8_9BACT</name>